<dbReference type="AlphaFoldDB" id="A0A4C2A0D7"/>
<evidence type="ECO:0000313" key="1">
    <source>
        <dbReference type="EMBL" id="GBP93448.1"/>
    </source>
</evidence>
<proteinExistence type="predicted"/>
<sequence>MILYNSVHADEVGTSSCSQWARVDEPFENKWSPLSNPRVVTSPLPAFGKERRESNGEEQIRLVESKGERATGTLTHLTKHNSGRCCFTSAFYGMGFITTVKQNKEYVALGYCRSLKGEVPLSEIKGLRYTLVVG</sequence>
<dbReference type="Proteomes" id="UP000299102">
    <property type="component" value="Unassembled WGS sequence"/>
</dbReference>
<name>A0A4C2A0D7_EUMVA</name>
<gene>
    <name evidence="1" type="ORF">EVAR_89798_1</name>
</gene>
<protein>
    <submittedName>
        <fullName evidence="1">Uncharacterized protein</fullName>
    </submittedName>
</protein>
<organism evidence="1 2">
    <name type="scientific">Eumeta variegata</name>
    <name type="common">Bagworm moth</name>
    <name type="synonym">Eumeta japonica</name>
    <dbReference type="NCBI Taxonomy" id="151549"/>
    <lineage>
        <taxon>Eukaryota</taxon>
        <taxon>Metazoa</taxon>
        <taxon>Ecdysozoa</taxon>
        <taxon>Arthropoda</taxon>
        <taxon>Hexapoda</taxon>
        <taxon>Insecta</taxon>
        <taxon>Pterygota</taxon>
        <taxon>Neoptera</taxon>
        <taxon>Endopterygota</taxon>
        <taxon>Lepidoptera</taxon>
        <taxon>Glossata</taxon>
        <taxon>Ditrysia</taxon>
        <taxon>Tineoidea</taxon>
        <taxon>Psychidae</taxon>
        <taxon>Oiketicinae</taxon>
        <taxon>Eumeta</taxon>
    </lineage>
</organism>
<comment type="caution">
    <text evidence="1">The sequence shown here is derived from an EMBL/GenBank/DDBJ whole genome shotgun (WGS) entry which is preliminary data.</text>
</comment>
<accession>A0A4C2A0D7</accession>
<reference evidence="1 2" key="1">
    <citation type="journal article" date="2019" name="Commun. Biol.">
        <title>The bagworm genome reveals a unique fibroin gene that provides high tensile strength.</title>
        <authorList>
            <person name="Kono N."/>
            <person name="Nakamura H."/>
            <person name="Ohtoshi R."/>
            <person name="Tomita M."/>
            <person name="Numata K."/>
            <person name="Arakawa K."/>
        </authorList>
    </citation>
    <scope>NUCLEOTIDE SEQUENCE [LARGE SCALE GENOMIC DNA]</scope>
</reference>
<dbReference type="EMBL" id="BGZK01002377">
    <property type="protein sequence ID" value="GBP93448.1"/>
    <property type="molecule type" value="Genomic_DNA"/>
</dbReference>
<keyword evidence="2" id="KW-1185">Reference proteome</keyword>
<evidence type="ECO:0000313" key="2">
    <source>
        <dbReference type="Proteomes" id="UP000299102"/>
    </source>
</evidence>